<evidence type="ECO:0000313" key="2">
    <source>
        <dbReference type="EMBL" id="ABA98375.1"/>
    </source>
</evidence>
<dbReference type="EMBL" id="DP000011">
    <property type="protein sequence ID" value="ABA98375.1"/>
    <property type="molecule type" value="Genomic_DNA"/>
</dbReference>
<organism evidence="2">
    <name type="scientific">Oryza sativa subsp. japonica</name>
    <name type="common">Rice</name>
    <dbReference type="NCBI Taxonomy" id="39947"/>
    <lineage>
        <taxon>Eukaryota</taxon>
        <taxon>Viridiplantae</taxon>
        <taxon>Streptophyta</taxon>
        <taxon>Embryophyta</taxon>
        <taxon>Tracheophyta</taxon>
        <taxon>Spermatophyta</taxon>
        <taxon>Magnoliopsida</taxon>
        <taxon>Liliopsida</taxon>
        <taxon>Poales</taxon>
        <taxon>Poaceae</taxon>
        <taxon>BOP clade</taxon>
        <taxon>Oryzoideae</taxon>
        <taxon>Oryzeae</taxon>
        <taxon>Oryzinae</taxon>
        <taxon>Oryza</taxon>
        <taxon>Oryza sativa</taxon>
    </lineage>
</organism>
<feature type="compositionally biased region" description="Low complexity" evidence="1">
    <location>
        <begin position="76"/>
        <end position="86"/>
    </location>
</feature>
<reference evidence="2" key="1">
    <citation type="journal article" date="2005" name="BMC Biol.">
        <title>The sequence of rice chromosomes 11 and 12, rich in disease resistance genes and recent gene duplications.</title>
        <authorList>
            <consortium name="The rice chromosomes 11 and 12 sequencing consortia"/>
        </authorList>
    </citation>
    <scope>NUCLEOTIDE SEQUENCE [LARGE SCALE GENOMIC DNA]</scope>
</reference>
<accession>Q2QRL3</accession>
<reference evidence="2" key="2">
    <citation type="submission" date="2005-04" db="EMBL/GenBank/DDBJ databases">
        <authorList>
            <person name="Buell C.R."/>
            <person name="Wing R.A."/>
            <person name="McCombie W.A."/>
            <person name="Ouyang S."/>
        </authorList>
    </citation>
    <scope>NUCLEOTIDE SEQUENCE</scope>
</reference>
<gene>
    <name evidence="2" type="ordered locus">LOC_Os12g27180</name>
</gene>
<reference evidence="2" key="3">
    <citation type="submission" date="2006-01" db="EMBL/GenBank/DDBJ databases">
        <authorList>
            <person name="Buell R."/>
        </authorList>
    </citation>
    <scope>NUCLEOTIDE SEQUENCE</scope>
</reference>
<proteinExistence type="predicted"/>
<evidence type="ECO:0000256" key="1">
    <source>
        <dbReference type="SAM" id="MobiDB-lite"/>
    </source>
</evidence>
<dbReference type="AlphaFoldDB" id="Q2QRL3"/>
<protein>
    <submittedName>
        <fullName evidence="2">Retrotransposon protein, putative, Ty3-gypsy subclass</fullName>
    </submittedName>
</protein>
<name>Q2QRL3_ORYSJ</name>
<feature type="compositionally biased region" description="Low complexity" evidence="1">
    <location>
        <begin position="53"/>
        <end position="68"/>
    </location>
</feature>
<sequence length="117" mass="12101">MARRRERKAPTSRARRGELTGDQKSGGRSTDGDGDEEEAAANFGSTAARVLQRSTATAKGRTRTATTWRSRRRSSRATTMTGTAAAHGWSDGGDGGARLHGAGALPATRGEGEGGDG</sequence>
<feature type="region of interest" description="Disordered" evidence="1">
    <location>
        <begin position="1"/>
        <end position="117"/>
    </location>
</feature>